<organism evidence="2 3">
    <name type="scientific">Trypanosoma cruzi</name>
    <dbReference type="NCBI Taxonomy" id="5693"/>
    <lineage>
        <taxon>Eukaryota</taxon>
        <taxon>Discoba</taxon>
        <taxon>Euglenozoa</taxon>
        <taxon>Kinetoplastea</taxon>
        <taxon>Metakinetoplastina</taxon>
        <taxon>Trypanosomatida</taxon>
        <taxon>Trypanosomatidae</taxon>
        <taxon>Trypanosoma</taxon>
        <taxon>Schizotrypanum</taxon>
    </lineage>
</organism>
<accession>A0A7J6Y9U9</accession>
<feature type="region of interest" description="Disordered" evidence="1">
    <location>
        <begin position="668"/>
        <end position="687"/>
    </location>
</feature>
<evidence type="ECO:0000313" key="3">
    <source>
        <dbReference type="Proteomes" id="UP000583944"/>
    </source>
</evidence>
<dbReference type="AlphaFoldDB" id="A0A7J6Y9U9"/>
<protein>
    <recommendedName>
        <fullName evidence="4">Leucine-rich repeat protein (LRRP)</fullName>
    </recommendedName>
</protein>
<dbReference type="InterPro" id="IPR032675">
    <property type="entry name" value="LRR_dom_sf"/>
</dbReference>
<dbReference type="Proteomes" id="UP000583944">
    <property type="component" value="Unassembled WGS sequence"/>
</dbReference>
<comment type="caution">
    <text evidence="2">The sequence shown here is derived from an EMBL/GenBank/DDBJ whole genome shotgun (WGS) entry which is preliminary data.</text>
</comment>
<gene>
    <name evidence="2" type="ORF">ECC02_003964</name>
</gene>
<name>A0A7J6Y9U9_TRYCR</name>
<dbReference type="InterPro" id="IPR053040">
    <property type="entry name" value="LRR-containing_protein_71"/>
</dbReference>
<dbReference type="EMBL" id="JABDHM010000023">
    <property type="protein sequence ID" value="KAF5222878.1"/>
    <property type="molecule type" value="Genomic_DNA"/>
</dbReference>
<reference evidence="2 3" key="1">
    <citation type="journal article" date="2019" name="Genome Biol. Evol.">
        <title>Nanopore Sequencing Significantly Improves Genome Assembly of the Protozoan Parasite Trypanosoma cruzi.</title>
        <authorList>
            <person name="Diaz-Viraque F."/>
            <person name="Pita S."/>
            <person name="Greif G."/>
            <person name="de Souza R.C.M."/>
            <person name="Iraola G."/>
            <person name="Robello C."/>
        </authorList>
    </citation>
    <scope>NUCLEOTIDE SEQUENCE [LARGE SCALE GENOMIC DNA]</scope>
    <source>
        <strain evidence="2 3">Berenice</strain>
    </source>
</reference>
<dbReference type="PROSITE" id="PS51450">
    <property type="entry name" value="LRR"/>
    <property type="match status" value="1"/>
</dbReference>
<evidence type="ECO:0008006" key="4">
    <source>
        <dbReference type="Google" id="ProtNLM"/>
    </source>
</evidence>
<dbReference type="VEuPathDB" id="TriTrypDB:BCY84_01546"/>
<dbReference type="VEuPathDB" id="TriTrypDB:ECC02_003964"/>
<feature type="region of interest" description="Disordered" evidence="1">
    <location>
        <begin position="132"/>
        <end position="167"/>
    </location>
</feature>
<feature type="compositionally biased region" description="Basic and acidic residues" evidence="1">
    <location>
        <begin position="346"/>
        <end position="361"/>
    </location>
</feature>
<evidence type="ECO:0000313" key="2">
    <source>
        <dbReference type="EMBL" id="KAF5222878.1"/>
    </source>
</evidence>
<dbReference type="SMART" id="SM00368">
    <property type="entry name" value="LRR_RI"/>
    <property type="match status" value="3"/>
</dbReference>
<feature type="region of interest" description="Disordered" evidence="1">
    <location>
        <begin position="344"/>
        <end position="365"/>
    </location>
</feature>
<dbReference type="InterPro" id="IPR001611">
    <property type="entry name" value="Leu-rich_rpt"/>
</dbReference>
<dbReference type="SUPFAM" id="SSF52047">
    <property type="entry name" value="RNI-like"/>
    <property type="match status" value="1"/>
</dbReference>
<evidence type="ECO:0000256" key="1">
    <source>
        <dbReference type="SAM" id="MobiDB-lite"/>
    </source>
</evidence>
<dbReference type="Pfam" id="PF13516">
    <property type="entry name" value="LRR_6"/>
    <property type="match status" value="2"/>
</dbReference>
<proteinExistence type="predicted"/>
<dbReference type="PANTHER" id="PTHR46984">
    <property type="entry name" value="LEUCINE-RICH REPEAT-CONTAINING PROTEIN 71"/>
    <property type="match status" value="1"/>
</dbReference>
<sequence length="687" mass="75515">MGLGGTILSPTPLSSSPPWTAAWALASHTVFWRFSKKKKKKKAAGMLFEPSGVLRSDYGAYCHALGFREREEVYRSIFTSEERRQEKEAKYLEAHSPSDADTNADAAAFLSFSQKQSTIAAATAAVTPNTVNTTAANNTPASAGRKGRKASNVSAKSKKKGAATEDPAKALENAAPLTLTFIVMRQLKFCLNRRDMKPLALAIPHCVSLVSVEFVGCGLSEESYFLLVEALYKSRRVASVTIDFNSSSNPGFYVDPVLSPGATFQTANQTTVVSFTEVTPELALSQPTTDSLPGSPRRSVVLRSGGPTLPGENLLSLKEQSGLEGPTFAPSEYRGLRGVLLSLEQQSREEKGRKGKVDSKKQTQLQQQLDSLAQIDRENPVTVPRGWASMLLTGVKHLSLRGNGITSEDVALMASLLLRHPRSELVSLNLWGNRIDDEGAVALAKLLKENRTLQVLDLGHNDIADVGLLTLVDCFCMQEMPLEWLPGYRKRQLLRRDATARERQLASTPPPTYPSYQELYTAWHQAKYPALAEEKKESKKGTQTKTKKAEPVLVRPTSPFDRDCFRMENAVRVPGNTVLRCVNLGNNPRVTLDGAREALRVLSLHEPSDDKEMSALQNCVVQPPELYCASIKLHTFVILHDGDPGLRAVQKELSDMLYKRLLLLPQAPAETEVPGDDPKRKSPRAKK</sequence>
<feature type="region of interest" description="Disordered" evidence="1">
    <location>
        <begin position="284"/>
        <end position="314"/>
    </location>
</feature>
<dbReference type="PANTHER" id="PTHR46984:SF1">
    <property type="entry name" value="LEUCINE-RICH REPEAT-CONTAINING PROTEIN 71"/>
    <property type="match status" value="1"/>
</dbReference>
<dbReference type="Gene3D" id="3.80.10.10">
    <property type="entry name" value="Ribonuclease Inhibitor"/>
    <property type="match status" value="1"/>
</dbReference>
<feature type="compositionally biased region" description="Low complexity" evidence="1">
    <location>
        <begin position="132"/>
        <end position="141"/>
    </location>
</feature>